<feature type="domain" description="MIF4G" evidence="4">
    <location>
        <begin position="189"/>
        <end position="413"/>
    </location>
</feature>
<dbReference type="SUPFAM" id="SSF48371">
    <property type="entry name" value="ARM repeat"/>
    <property type="match status" value="3"/>
</dbReference>
<dbReference type="InterPro" id="IPR003890">
    <property type="entry name" value="MIF4G-like_typ-3"/>
</dbReference>
<accession>A0AAE0H5A6</accession>
<dbReference type="Gene3D" id="1.25.40.180">
    <property type="match status" value="3"/>
</dbReference>
<proteinExistence type="predicted"/>
<feature type="domain" description="MIF4G" evidence="4">
    <location>
        <begin position="592"/>
        <end position="780"/>
    </location>
</feature>
<dbReference type="InterPro" id="IPR016024">
    <property type="entry name" value="ARM-type_fold"/>
</dbReference>
<feature type="region of interest" description="Disordered" evidence="3">
    <location>
        <begin position="1153"/>
        <end position="1181"/>
    </location>
</feature>
<feature type="region of interest" description="Disordered" evidence="3">
    <location>
        <begin position="534"/>
        <end position="583"/>
    </location>
</feature>
<feature type="compositionally biased region" description="Basic and acidic residues" evidence="3">
    <location>
        <begin position="61"/>
        <end position="141"/>
    </location>
</feature>
<dbReference type="FunFam" id="1.25.40.180:FF:000030">
    <property type="entry name" value="Regulator of nonsense transcripts UPF2"/>
    <property type="match status" value="1"/>
</dbReference>
<dbReference type="SMART" id="SM00543">
    <property type="entry name" value="MIF4G"/>
    <property type="match status" value="3"/>
</dbReference>
<keyword evidence="2" id="KW-0963">Cytoplasm</keyword>
<gene>
    <name evidence="5" type="ORF">CYMTET_3366</name>
</gene>
<evidence type="ECO:0000313" key="6">
    <source>
        <dbReference type="Proteomes" id="UP001190700"/>
    </source>
</evidence>
<feature type="compositionally biased region" description="Polar residues" evidence="3">
    <location>
        <begin position="1"/>
        <end position="11"/>
    </location>
</feature>
<feature type="compositionally biased region" description="Basic and acidic residues" evidence="3">
    <location>
        <begin position="571"/>
        <end position="583"/>
    </location>
</feature>
<dbReference type="GO" id="GO:0005737">
    <property type="term" value="C:cytoplasm"/>
    <property type="evidence" value="ECO:0007669"/>
    <property type="project" value="UniProtKB-SubCell"/>
</dbReference>
<dbReference type="InterPro" id="IPR007193">
    <property type="entry name" value="Upf2/Nmd2_C"/>
</dbReference>
<name>A0AAE0H5A6_9CHLO</name>
<evidence type="ECO:0000313" key="5">
    <source>
        <dbReference type="EMBL" id="KAK3289206.1"/>
    </source>
</evidence>
<dbReference type="InterPro" id="IPR039762">
    <property type="entry name" value="Nmd2/UPF2"/>
</dbReference>
<protein>
    <submittedName>
        <fullName evidence="5">Regulator of nonsense transcripts upf2</fullName>
    </submittedName>
</protein>
<feature type="region of interest" description="Disordered" evidence="3">
    <location>
        <begin position="1"/>
        <end position="141"/>
    </location>
</feature>
<evidence type="ECO:0000256" key="2">
    <source>
        <dbReference type="ARBA" id="ARBA00022490"/>
    </source>
</evidence>
<evidence type="ECO:0000259" key="4">
    <source>
        <dbReference type="SMART" id="SM00543"/>
    </source>
</evidence>
<feature type="region of interest" description="Disordered" evidence="3">
    <location>
        <begin position="1269"/>
        <end position="1304"/>
    </location>
</feature>
<feature type="compositionally biased region" description="Low complexity" evidence="3">
    <location>
        <begin position="556"/>
        <end position="570"/>
    </location>
</feature>
<evidence type="ECO:0000256" key="3">
    <source>
        <dbReference type="SAM" id="MobiDB-lite"/>
    </source>
</evidence>
<reference evidence="5 6" key="1">
    <citation type="journal article" date="2015" name="Genome Biol. Evol.">
        <title>Comparative Genomics of a Bacterivorous Green Alga Reveals Evolutionary Causalities and Consequences of Phago-Mixotrophic Mode of Nutrition.</title>
        <authorList>
            <person name="Burns J.A."/>
            <person name="Paasch A."/>
            <person name="Narechania A."/>
            <person name="Kim E."/>
        </authorList>
    </citation>
    <scope>NUCLEOTIDE SEQUENCE [LARGE SCALE GENOMIC DNA]</scope>
    <source>
        <strain evidence="5 6">PLY_AMNH</strain>
    </source>
</reference>
<feature type="compositionally biased region" description="Basic and acidic residues" evidence="3">
    <location>
        <begin position="1037"/>
        <end position="1046"/>
    </location>
</feature>
<dbReference type="PANTHER" id="PTHR12839">
    <property type="entry name" value="NONSENSE-MEDIATED MRNA DECAY PROTEIN 2 UP-FRAMESHIFT SUPPRESSOR 2"/>
    <property type="match status" value="1"/>
</dbReference>
<dbReference type="GO" id="GO:0003723">
    <property type="term" value="F:RNA binding"/>
    <property type="evidence" value="ECO:0007669"/>
    <property type="project" value="InterPro"/>
</dbReference>
<dbReference type="Pfam" id="PF02854">
    <property type="entry name" value="MIF4G"/>
    <property type="match status" value="3"/>
</dbReference>
<dbReference type="EMBL" id="LGRX02000205">
    <property type="protein sequence ID" value="KAK3289206.1"/>
    <property type="molecule type" value="Genomic_DNA"/>
</dbReference>
<evidence type="ECO:0000256" key="1">
    <source>
        <dbReference type="ARBA" id="ARBA00004496"/>
    </source>
</evidence>
<comment type="subcellular location">
    <subcellularLocation>
        <location evidence="1">Cytoplasm</location>
    </subcellularLocation>
</comment>
<comment type="caution">
    <text evidence="5">The sequence shown here is derived from an EMBL/GenBank/DDBJ whole genome shotgun (WGS) entry which is preliminary data.</text>
</comment>
<keyword evidence="6" id="KW-1185">Reference proteome</keyword>
<dbReference type="Gene3D" id="4.10.80.160">
    <property type="match status" value="1"/>
</dbReference>
<feature type="domain" description="MIF4G" evidence="4">
    <location>
        <begin position="795"/>
        <end position="1000"/>
    </location>
</feature>
<dbReference type="GO" id="GO:0000184">
    <property type="term" value="P:nuclear-transcribed mRNA catabolic process, nonsense-mediated decay"/>
    <property type="evidence" value="ECO:0007669"/>
    <property type="project" value="InterPro"/>
</dbReference>
<sequence length="1304" mass="144165">MSGSAPNQNRQEVGAQRWTPKESKAAESKVVTKAADASSRKQPGQGSPRPSKMPEGATASLDEKDSFSRERLKEKKRHASDGKRGKGDRKDFRAAEKDSAELQKKREEELEAERLRKQAGEEAKEKAQQEAAKFAKEEEERKAAERAAEEACRAEEARAAIRLKRNLRAENINPVRPEEEKLKTLDSSIKRNTALIKKLRQLSEEGHKGLMEDIRKVNASRYVSEVVAAIAEAKIKMSDVPAAVQVCSELHQRYVDFSAALIPALQRVLLHGSGKGAAASDAAEAPTPARKRVMLRLLSELLIVGLYSDPTQLCTVIKELAVMDFGRDKDGSLSNITLLANFAKQAREELLYREDAEAKSAEAEAEAGEPSPQGGVERTSLSAPPEVCFSLSPEQQQPFRALLETLFETSCASLVTEHSAMQHAEQVNARTLEARGELSEETQANYEKQRKYYDQLLRSVASLASSIDRAMPELPEETVSRVAEVCQVSMGSTAGVPTEQAGALWEDEEMRTFYESLPDLRAFVPALLLGDTDPSGGNAGTGGVTAATEDEKDESAASSASATTDAATKGAAEKIDDKDDKTSADGGGVALEHLMARLPNCVNRDVADSFAVDFCYLNSKGARKRLVRTLFAAPRNALELLPYYSRISATLAQYLKDIGPLLVSWLDEEFGSLLHKKDPLNLESKIRNIRFLGELTKFKITPPSVIFGCLKKCYDDFTHHNIDIACHLLESCGRFLFRSPETSVRAGNMLDILWRLRKAKNLSAAQSTLVENAYYQCKPPERSAVRIKQRTPMQEYIRHLLYIKLSRTTIEKVLRQLRKLPWPECEDYIMRCVLKVCKARYSQLSLCASIAAGLCRYHSSLGVSIVDNLIEEIRIGMQSNVSAAHQRRIAQMRLVGELYNYRLVDSKVVFELLYMVLSWGYDAEAEKEAVLELDPPCDFFRIRLVVTLLETCGAYFDRGSSKRKLDAYLAYFQRYILSKPALPMDVEFDVADLLQMLRPDLVRLTSFDAACKQCAQMEEDASESVKGEATMPGTTGKGDESDSESERGDDESDNEEFGEEEEEGEGLGGHGTEEEAAEGYGSTTLEEEEEEEVVVRSRTMVQEEGEEEAGLFEREFQAMMQESLGQAKLTKSAPLNMPVPSINAALGLGGVERRTHAAEEEPASSARWPVESPSGGVQAQESVPFRLLMKKGGKPQSRALQVPVESALARSTLRKEEQELEERSELKRLVLDYHHREEEEHTAYAPALRSIRQPALPIAPAVGLHFIDAGSRGAGGAHVPYHPTPRGSSGTGSGSGTSGRRRRR</sequence>
<feature type="region of interest" description="Disordered" evidence="3">
    <location>
        <begin position="1019"/>
        <end position="1108"/>
    </location>
</feature>
<dbReference type="PANTHER" id="PTHR12839:SF7">
    <property type="entry name" value="REGULATOR OF NONSENSE TRANSCRIPTS 2"/>
    <property type="match status" value="1"/>
</dbReference>
<dbReference type="Pfam" id="PF04050">
    <property type="entry name" value="Upf2"/>
    <property type="match status" value="1"/>
</dbReference>
<dbReference type="GO" id="GO:0035145">
    <property type="term" value="C:exon-exon junction complex"/>
    <property type="evidence" value="ECO:0007669"/>
    <property type="project" value="TreeGrafter"/>
</dbReference>
<organism evidence="5 6">
    <name type="scientific">Cymbomonas tetramitiformis</name>
    <dbReference type="NCBI Taxonomy" id="36881"/>
    <lineage>
        <taxon>Eukaryota</taxon>
        <taxon>Viridiplantae</taxon>
        <taxon>Chlorophyta</taxon>
        <taxon>Pyramimonadophyceae</taxon>
        <taxon>Pyramimonadales</taxon>
        <taxon>Pyramimonadaceae</taxon>
        <taxon>Cymbomonas</taxon>
    </lineage>
</organism>
<feature type="region of interest" description="Disordered" evidence="3">
    <location>
        <begin position="356"/>
        <end position="381"/>
    </location>
</feature>
<feature type="compositionally biased region" description="Acidic residues" evidence="3">
    <location>
        <begin position="1047"/>
        <end position="1065"/>
    </location>
</feature>
<dbReference type="Proteomes" id="UP001190700">
    <property type="component" value="Unassembled WGS sequence"/>
</dbReference>